<accession>A0A4C1U3D9</accession>
<comment type="caution">
    <text evidence="1">The sequence shown here is derived from an EMBL/GenBank/DDBJ whole genome shotgun (WGS) entry which is preliminary data.</text>
</comment>
<dbReference type="Proteomes" id="UP000299102">
    <property type="component" value="Unassembled WGS sequence"/>
</dbReference>
<organism evidence="1 2">
    <name type="scientific">Eumeta variegata</name>
    <name type="common">Bagworm moth</name>
    <name type="synonym">Eumeta japonica</name>
    <dbReference type="NCBI Taxonomy" id="151549"/>
    <lineage>
        <taxon>Eukaryota</taxon>
        <taxon>Metazoa</taxon>
        <taxon>Ecdysozoa</taxon>
        <taxon>Arthropoda</taxon>
        <taxon>Hexapoda</taxon>
        <taxon>Insecta</taxon>
        <taxon>Pterygota</taxon>
        <taxon>Neoptera</taxon>
        <taxon>Endopterygota</taxon>
        <taxon>Lepidoptera</taxon>
        <taxon>Glossata</taxon>
        <taxon>Ditrysia</taxon>
        <taxon>Tineoidea</taxon>
        <taxon>Psychidae</taxon>
        <taxon>Oiketicinae</taxon>
        <taxon>Eumeta</taxon>
    </lineage>
</organism>
<evidence type="ECO:0000313" key="2">
    <source>
        <dbReference type="Proteomes" id="UP000299102"/>
    </source>
</evidence>
<evidence type="ECO:0000313" key="1">
    <source>
        <dbReference type="EMBL" id="GBP20346.1"/>
    </source>
</evidence>
<gene>
    <name evidence="1" type="ORF">EVAR_10611_1</name>
</gene>
<dbReference type="AlphaFoldDB" id="A0A4C1U3D9"/>
<keyword evidence="2" id="KW-1185">Reference proteome</keyword>
<sequence length="150" mass="16324">MVKFTKFNVAGAVRGRDRRLAAARGAGREVGKFVRDAGAAPQSNSKVKTFKRYRDPAIFAMPDVGEPLSCKAVLHDSSFRGCVGCFNTPYTLVDVTVCNFLKMCLVGMKLDISVTSATAQESLRNVLEIVNRVSVCTLYAGEHSRRSLSS</sequence>
<proteinExistence type="predicted"/>
<name>A0A4C1U3D9_EUMVA</name>
<reference evidence="1 2" key="1">
    <citation type="journal article" date="2019" name="Commun. Biol.">
        <title>The bagworm genome reveals a unique fibroin gene that provides high tensile strength.</title>
        <authorList>
            <person name="Kono N."/>
            <person name="Nakamura H."/>
            <person name="Ohtoshi R."/>
            <person name="Tomita M."/>
            <person name="Numata K."/>
            <person name="Arakawa K."/>
        </authorList>
    </citation>
    <scope>NUCLEOTIDE SEQUENCE [LARGE SCALE GENOMIC DNA]</scope>
</reference>
<protein>
    <submittedName>
        <fullName evidence="1">Uncharacterized protein</fullName>
    </submittedName>
</protein>
<dbReference type="EMBL" id="BGZK01000117">
    <property type="protein sequence ID" value="GBP20346.1"/>
    <property type="molecule type" value="Genomic_DNA"/>
</dbReference>